<evidence type="ECO:0000313" key="2">
    <source>
        <dbReference type="Proteomes" id="UP001497480"/>
    </source>
</evidence>
<gene>
    <name evidence="1" type="ORF">LLUT_LOCUS28966</name>
</gene>
<protein>
    <submittedName>
        <fullName evidence="1">Uncharacterized protein</fullName>
    </submittedName>
</protein>
<sequence>MIGYELILQLRVQLKTIMVQKITVKRLQPLEQEPSTTSSANSAYSLSFKIICSRCNFSHIPFSINDLRVPGDIGQMEWSRDEDMEIRKRCVFDSIKFT</sequence>
<proteinExistence type="predicted"/>
<name>A0AAV1Y1L7_LUPLU</name>
<organism evidence="1 2">
    <name type="scientific">Lupinus luteus</name>
    <name type="common">European yellow lupine</name>
    <dbReference type="NCBI Taxonomy" id="3873"/>
    <lineage>
        <taxon>Eukaryota</taxon>
        <taxon>Viridiplantae</taxon>
        <taxon>Streptophyta</taxon>
        <taxon>Embryophyta</taxon>
        <taxon>Tracheophyta</taxon>
        <taxon>Spermatophyta</taxon>
        <taxon>Magnoliopsida</taxon>
        <taxon>eudicotyledons</taxon>
        <taxon>Gunneridae</taxon>
        <taxon>Pentapetalae</taxon>
        <taxon>rosids</taxon>
        <taxon>fabids</taxon>
        <taxon>Fabales</taxon>
        <taxon>Fabaceae</taxon>
        <taxon>Papilionoideae</taxon>
        <taxon>50 kb inversion clade</taxon>
        <taxon>genistoids sensu lato</taxon>
        <taxon>core genistoids</taxon>
        <taxon>Genisteae</taxon>
        <taxon>Lupinus</taxon>
    </lineage>
</organism>
<reference evidence="1 2" key="1">
    <citation type="submission" date="2024-03" db="EMBL/GenBank/DDBJ databases">
        <authorList>
            <person name="Martinez-Hernandez J."/>
        </authorList>
    </citation>
    <scope>NUCLEOTIDE SEQUENCE [LARGE SCALE GENOMIC DNA]</scope>
</reference>
<dbReference type="Proteomes" id="UP001497480">
    <property type="component" value="Unassembled WGS sequence"/>
</dbReference>
<dbReference type="EMBL" id="CAXHTB010000020">
    <property type="protein sequence ID" value="CAL0327906.1"/>
    <property type="molecule type" value="Genomic_DNA"/>
</dbReference>
<evidence type="ECO:0000313" key="1">
    <source>
        <dbReference type="EMBL" id="CAL0327906.1"/>
    </source>
</evidence>
<dbReference type="AlphaFoldDB" id="A0AAV1Y1L7"/>
<accession>A0AAV1Y1L7</accession>
<comment type="caution">
    <text evidence="1">The sequence shown here is derived from an EMBL/GenBank/DDBJ whole genome shotgun (WGS) entry which is preliminary data.</text>
</comment>
<keyword evidence="2" id="KW-1185">Reference proteome</keyword>